<dbReference type="CDD" id="cd07557">
    <property type="entry name" value="trimeric_dUTPase"/>
    <property type="match status" value="1"/>
</dbReference>
<evidence type="ECO:0000256" key="3">
    <source>
        <dbReference type="ARBA" id="ARBA00011233"/>
    </source>
</evidence>
<comment type="catalytic activity">
    <reaction evidence="6">
        <text>dUTP + H2O = dUMP + diphosphate + H(+)</text>
        <dbReference type="Rhea" id="RHEA:10248"/>
        <dbReference type="ChEBI" id="CHEBI:15377"/>
        <dbReference type="ChEBI" id="CHEBI:15378"/>
        <dbReference type="ChEBI" id="CHEBI:33019"/>
        <dbReference type="ChEBI" id="CHEBI:61555"/>
        <dbReference type="ChEBI" id="CHEBI:246422"/>
        <dbReference type="EC" id="3.6.1.23"/>
    </reaction>
</comment>
<dbReference type="InterPro" id="IPR033704">
    <property type="entry name" value="dUTPase_trimeric"/>
</dbReference>
<dbReference type="Proteomes" id="UP000271241">
    <property type="component" value="Unassembled WGS sequence"/>
</dbReference>
<keyword evidence="9" id="KW-1185">Reference proteome</keyword>
<dbReference type="PANTHER" id="PTHR11241:SF0">
    <property type="entry name" value="DEOXYURIDINE 5'-TRIPHOSPHATE NUCLEOTIDOHYDROLASE"/>
    <property type="match status" value="1"/>
</dbReference>
<proteinExistence type="inferred from homology"/>
<dbReference type="GO" id="GO:0006226">
    <property type="term" value="P:dUMP biosynthetic process"/>
    <property type="evidence" value="ECO:0007669"/>
    <property type="project" value="UniProtKB-UniRule"/>
</dbReference>
<dbReference type="NCBIfam" id="NF001862">
    <property type="entry name" value="PRK00601.1"/>
    <property type="match status" value="1"/>
</dbReference>
<dbReference type="EC" id="3.6.1.23" evidence="6"/>
<evidence type="ECO:0000259" key="7">
    <source>
        <dbReference type="Pfam" id="PF00692"/>
    </source>
</evidence>
<gene>
    <name evidence="8" type="ORF">THASP1DRAFT_20192</name>
</gene>
<dbReference type="InterPro" id="IPR036157">
    <property type="entry name" value="dUTPase-like_sf"/>
</dbReference>
<sequence>MEAEFELLSIGRYDAILGLPWFAQAQPNIDWKEKRLLSVDTQLYATDTQCFTLDVKLLSPFARLPTRSSPQAVGYDLHATEDVRIKPHSQEAVPTGLAIKLPEGTYGRVAPRSGLALRQAVDVHAGVIDPDYRGEVCGVLYNHGDKEVQLSRGDRFAQLIVEKVATPMVREVKELDETKRGTGGFGSTG</sequence>
<dbReference type="OrthoDB" id="419889at2759"/>
<evidence type="ECO:0000256" key="5">
    <source>
        <dbReference type="ARBA" id="ARBA00023080"/>
    </source>
</evidence>
<feature type="domain" description="dUTPase-like" evidence="7">
    <location>
        <begin position="63"/>
        <end position="189"/>
    </location>
</feature>
<protein>
    <recommendedName>
        <fullName evidence="6">Deoxyuridine 5'-triphosphate nucleotidohydrolase</fullName>
        <shortName evidence="6">dUTPase</shortName>
        <ecNumber evidence="6">3.6.1.23</ecNumber>
    </recommendedName>
    <alternativeName>
        <fullName evidence="6">dUTP pyrophosphatase</fullName>
    </alternativeName>
</protein>
<evidence type="ECO:0000256" key="4">
    <source>
        <dbReference type="ARBA" id="ARBA00022801"/>
    </source>
</evidence>
<dbReference type="EMBL" id="KZ993261">
    <property type="protein sequence ID" value="RKP05110.1"/>
    <property type="molecule type" value="Genomic_DNA"/>
</dbReference>
<dbReference type="SUPFAM" id="SSF51283">
    <property type="entry name" value="dUTPase-like"/>
    <property type="match status" value="1"/>
</dbReference>
<accession>A0A4P9XIT4</accession>
<evidence type="ECO:0000313" key="8">
    <source>
        <dbReference type="EMBL" id="RKP05110.1"/>
    </source>
</evidence>
<comment type="cofactor">
    <cofactor evidence="6">
        <name>Mg(2+)</name>
        <dbReference type="ChEBI" id="CHEBI:18420"/>
    </cofactor>
</comment>
<comment type="subunit">
    <text evidence="3 6">Homotrimer.</text>
</comment>
<evidence type="ECO:0000313" key="9">
    <source>
        <dbReference type="Proteomes" id="UP000271241"/>
    </source>
</evidence>
<dbReference type="Pfam" id="PF00692">
    <property type="entry name" value="dUTPase"/>
    <property type="match status" value="1"/>
</dbReference>
<dbReference type="NCBIfam" id="TIGR00576">
    <property type="entry name" value="dut"/>
    <property type="match status" value="1"/>
</dbReference>
<name>A0A4P9XIT4_9FUNG</name>
<feature type="non-terminal residue" evidence="8">
    <location>
        <position position="189"/>
    </location>
</feature>
<reference evidence="9" key="1">
    <citation type="journal article" date="2018" name="Nat. Microbiol.">
        <title>Leveraging single-cell genomics to expand the fungal tree of life.</title>
        <authorList>
            <person name="Ahrendt S.R."/>
            <person name="Quandt C.A."/>
            <person name="Ciobanu D."/>
            <person name="Clum A."/>
            <person name="Salamov A."/>
            <person name="Andreopoulos B."/>
            <person name="Cheng J.F."/>
            <person name="Woyke T."/>
            <person name="Pelin A."/>
            <person name="Henrissat B."/>
            <person name="Reynolds N.K."/>
            <person name="Benny G.L."/>
            <person name="Smith M.E."/>
            <person name="James T.Y."/>
            <person name="Grigoriev I.V."/>
        </authorList>
    </citation>
    <scope>NUCLEOTIDE SEQUENCE [LARGE SCALE GENOMIC DNA]</scope>
    <source>
        <strain evidence="9">RSA 1356</strain>
    </source>
</reference>
<keyword evidence="6" id="KW-0479">Metal-binding</keyword>
<evidence type="ECO:0000256" key="2">
    <source>
        <dbReference type="ARBA" id="ARBA00006581"/>
    </source>
</evidence>
<keyword evidence="6" id="KW-0460">Magnesium</keyword>
<dbReference type="InterPro" id="IPR029054">
    <property type="entry name" value="dUTPase-like"/>
</dbReference>
<evidence type="ECO:0000256" key="6">
    <source>
        <dbReference type="RuleBase" id="RU367024"/>
    </source>
</evidence>
<dbReference type="InterPro" id="IPR008181">
    <property type="entry name" value="dUTPase"/>
</dbReference>
<dbReference type="STRING" id="78915.A0A4P9XIT4"/>
<comment type="similarity">
    <text evidence="2 6">Belongs to the dUTPase family.</text>
</comment>
<dbReference type="AlphaFoldDB" id="A0A4P9XIT4"/>
<dbReference type="GO" id="GO:0000287">
    <property type="term" value="F:magnesium ion binding"/>
    <property type="evidence" value="ECO:0007669"/>
    <property type="project" value="UniProtKB-UniRule"/>
</dbReference>
<dbReference type="GO" id="GO:0004170">
    <property type="term" value="F:dUTP diphosphatase activity"/>
    <property type="evidence" value="ECO:0007669"/>
    <property type="project" value="UniProtKB-UniRule"/>
</dbReference>
<dbReference type="PANTHER" id="PTHR11241">
    <property type="entry name" value="DEOXYURIDINE 5'-TRIPHOSPHATE NUCLEOTIDOHYDROLASE"/>
    <property type="match status" value="1"/>
</dbReference>
<keyword evidence="4 6" id="KW-0378">Hydrolase</keyword>
<dbReference type="GO" id="GO:0046081">
    <property type="term" value="P:dUTP catabolic process"/>
    <property type="evidence" value="ECO:0007669"/>
    <property type="project" value="UniProtKB-UniRule"/>
</dbReference>
<dbReference type="UniPathway" id="UPA00610">
    <property type="reaction ID" value="UER00666"/>
</dbReference>
<evidence type="ECO:0000256" key="1">
    <source>
        <dbReference type="ARBA" id="ARBA00005142"/>
    </source>
</evidence>
<keyword evidence="5 6" id="KW-0546">Nucleotide metabolism</keyword>
<organism evidence="8 9">
    <name type="scientific">Thamnocephalis sphaerospora</name>
    <dbReference type="NCBI Taxonomy" id="78915"/>
    <lineage>
        <taxon>Eukaryota</taxon>
        <taxon>Fungi</taxon>
        <taxon>Fungi incertae sedis</taxon>
        <taxon>Zoopagomycota</taxon>
        <taxon>Zoopagomycotina</taxon>
        <taxon>Zoopagomycetes</taxon>
        <taxon>Zoopagales</taxon>
        <taxon>Sigmoideomycetaceae</taxon>
        <taxon>Thamnocephalis</taxon>
    </lineage>
</organism>
<comment type="pathway">
    <text evidence="1 6">Pyrimidine metabolism; dUMP biosynthesis; dUMP from dCTP (dUTP route): step 2/2.</text>
</comment>
<comment type="function">
    <text evidence="6">Involved in nucleotide metabolism via production of dUMP, the immediate precursor of thymidine nucleotides, and decreases the intracellular concentration of dUTP so that uracil cannot be incorporated into DNA.</text>
</comment>
<dbReference type="Gene3D" id="2.70.40.10">
    <property type="match status" value="1"/>
</dbReference>